<evidence type="ECO:0000256" key="1">
    <source>
        <dbReference type="SAM" id="Coils"/>
    </source>
</evidence>
<dbReference type="AlphaFoldDB" id="A0A2A2TFY7"/>
<evidence type="ECO:0000313" key="2">
    <source>
        <dbReference type="EMBL" id="PAX52707.1"/>
    </source>
</evidence>
<organism evidence="2 3">
    <name type="scientific">Brunnivagina elsteri CCALA 953</name>
    <dbReference type="NCBI Taxonomy" id="987040"/>
    <lineage>
        <taxon>Bacteria</taxon>
        <taxon>Bacillati</taxon>
        <taxon>Cyanobacteriota</taxon>
        <taxon>Cyanophyceae</taxon>
        <taxon>Nostocales</taxon>
        <taxon>Calotrichaceae</taxon>
        <taxon>Brunnivagina</taxon>
    </lineage>
</organism>
<sequence length="137" mass="15954">MFFRSKKKTVINPQGIRKSMEKIMLPKRKTKEVDEIIERITQIMERSCENATQRIEQLEDEQLAASKRMDRIEAIIEANANSVKELNNAVTSMYEVASLSQKNFEVIQKNFELIVSQVKGMQSENRHIIDHLFGIQE</sequence>
<comment type="caution">
    <text evidence="2">The sequence shown here is derived from an EMBL/GenBank/DDBJ whole genome shotgun (WGS) entry which is preliminary data.</text>
</comment>
<dbReference type="RefSeq" id="WP_095722996.1">
    <property type="nucleotide sequence ID" value="NZ_NTFS01000209.1"/>
</dbReference>
<accession>A0A2A2TFY7</accession>
<keyword evidence="3" id="KW-1185">Reference proteome</keyword>
<keyword evidence="1" id="KW-0175">Coiled coil</keyword>
<proteinExistence type="predicted"/>
<dbReference type="EMBL" id="NTFS01000209">
    <property type="protein sequence ID" value="PAX52707.1"/>
    <property type="molecule type" value="Genomic_DNA"/>
</dbReference>
<evidence type="ECO:0000313" key="3">
    <source>
        <dbReference type="Proteomes" id="UP000218238"/>
    </source>
</evidence>
<name>A0A2A2TFY7_9CYAN</name>
<feature type="coiled-coil region" evidence="1">
    <location>
        <begin position="41"/>
        <end position="75"/>
    </location>
</feature>
<reference evidence="2 3" key="1">
    <citation type="submission" date="2017-08" db="EMBL/GenBank/DDBJ databases">
        <title>Draft genome sequence of filamentous cyanobacterium Calothrix elsteri CCALA 953.</title>
        <authorList>
            <person name="Gagunashvili A.N."/>
            <person name="Elster J."/>
            <person name="Andresson O.S."/>
        </authorList>
    </citation>
    <scope>NUCLEOTIDE SEQUENCE [LARGE SCALE GENOMIC DNA]</scope>
    <source>
        <strain evidence="2 3">CCALA 953</strain>
    </source>
</reference>
<gene>
    <name evidence="2" type="ORF">CK510_17905</name>
</gene>
<dbReference type="Proteomes" id="UP000218238">
    <property type="component" value="Unassembled WGS sequence"/>
</dbReference>
<protein>
    <submittedName>
        <fullName evidence="2">Uncharacterized protein</fullName>
    </submittedName>
</protein>
<dbReference type="OrthoDB" id="512365at2"/>